<dbReference type="SUPFAM" id="SSF47917">
    <property type="entry name" value="C-terminal domain of alpha and beta subunits of F1 ATP synthase"/>
    <property type="match status" value="1"/>
</dbReference>
<dbReference type="Gene3D" id="2.40.30.20">
    <property type="match status" value="1"/>
</dbReference>
<proteinExistence type="inferred from homology"/>
<feature type="domain" description="ATPase F1/V1/A1 complex alpha/beta subunit N-terminal" evidence="13">
    <location>
        <begin position="17"/>
        <end position="82"/>
    </location>
</feature>
<sequence length="496" mass="53868">VIRKQIEDFSGELETVNVGTVVESGDGIARIQGLEGVQFSELLEFPNDILGLALNLEEDTVGAAIMGDPNSVKEGDTVKSTGRIIQVPVGEGLIGRVVDALGRPLDGKGPINSDKQRPVERIAPNVVTRKSVDTPVQTGVKAIDSMVPIGRGQRELIIGDRSTGKSAIALDTIINQKGQDLICIYVAIGQRQGKVANVVGILEQQGALDHTIVVAANSSDPAPLQYIAPYAGCAIAEEFMEQGKEVLIVYDDLTKHAWAYRQMSLLLRRPAGREAYPGDVFYLHSRLLERAARMAPEFGGGSITALPIIETQAGDVSAYIPTNVISITDGQIYLEPEAFNAGIRPAINAGISVSRVGGAAQTRIIRRVAGSLRLELSQYQELATFAQFGTADLDQATRNQLERGQRSIEILKQTQYAPLSLGHQVVIFYALSNGYLDDVPIPMCREFEKKLHVFMEANGSALLAQIMDRKDLTEEIETELKKTIVEFKSTFEATQE</sequence>
<evidence type="ECO:0000256" key="6">
    <source>
        <dbReference type="ARBA" id="ARBA00022967"/>
    </source>
</evidence>
<dbReference type="PANTHER" id="PTHR48082:SF2">
    <property type="entry name" value="ATP SYNTHASE SUBUNIT ALPHA, MITOCHONDRIAL"/>
    <property type="match status" value="1"/>
</dbReference>
<evidence type="ECO:0000256" key="2">
    <source>
        <dbReference type="ARBA" id="ARBA00008936"/>
    </source>
</evidence>
<evidence type="ECO:0000256" key="8">
    <source>
        <dbReference type="ARBA" id="ARBA00023136"/>
    </source>
</evidence>
<keyword evidence="4" id="KW-0547">Nucleotide-binding</keyword>
<dbReference type="InterPro" id="IPR000793">
    <property type="entry name" value="ATP_synth_asu_C"/>
</dbReference>
<dbReference type="InterPro" id="IPR005294">
    <property type="entry name" value="ATP_synth_F1_asu"/>
</dbReference>
<dbReference type="GO" id="GO:0045259">
    <property type="term" value="C:proton-transporting ATP synthase complex"/>
    <property type="evidence" value="ECO:0007669"/>
    <property type="project" value="UniProtKB-KW"/>
</dbReference>
<evidence type="ECO:0000256" key="7">
    <source>
        <dbReference type="ARBA" id="ARBA00023065"/>
    </source>
</evidence>
<dbReference type="SUPFAM" id="SSF50615">
    <property type="entry name" value="N-terminal domain of alpha and beta subunits of F1 ATP synthase"/>
    <property type="match status" value="1"/>
</dbReference>
<evidence type="ECO:0000259" key="12">
    <source>
        <dbReference type="Pfam" id="PF00306"/>
    </source>
</evidence>
<accession>A0A381WBD2</accession>
<gene>
    <name evidence="14" type="ORF">METZ01_LOCUS102111</name>
</gene>
<dbReference type="InterPro" id="IPR023366">
    <property type="entry name" value="ATP_synth_asu-like_sf"/>
</dbReference>
<keyword evidence="7" id="KW-0406">Ion transport</keyword>
<dbReference type="CDD" id="cd18116">
    <property type="entry name" value="ATP-synt_F1_alpha_N"/>
    <property type="match status" value="1"/>
</dbReference>
<dbReference type="NCBIfam" id="NF009884">
    <property type="entry name" value="PRK13343.1"/>
    <property type="match status" value="1"/>
</dbReference>
<keyword evidence="9" id="KW-0139">CF(1)</keyword>
<dbReference type="Pfam" id="PF00006">
    <property type="entry name" value="ATP-synt_ab"/>
    <property type="match status" value="1"/>
</dbReference>
<keyword evidence="6" id="KW-1278">Translocase</keyword>
<evidence type="ECO:0000256" key="10">
    <source>
        <dbReference type="ARBA" id="ARBA00023310"/>
    </source>
</evidence>
<reference evidence="14" key="1">
    <citation type="submission" date="2018-05" db="EMBL/GenBank/DDBJ databases">
        <authorList>
            <person name="Lanie J.A."/>
            <person name="Ng W.-L."/>
            <person name="Kazmierczak K.M."/>
            <person name="Andrzejewski T.M."/>
            <person name="Davidsen T.M."/>
            <person name="Wayne K.J."/>
            <person name="Tettelin H."/>
            <person name="Glass J.I."/>
            <person name="Rusch D."/>
            <person name="Podicherti R."/>
            <person name="Tsui H.-C.T."/>
            <person name="Winkler M.E."/>
        </authorList>
    </citation>
    <scope>NUCLEOTIDE SEQUENCE</scope>
</reference>
<organism evidence="14">
    <name type="scientific">marine metagenome</name>
    <dbReference type="NCBI Taxonomy" id="408172"/>
    <lineage>
        <taxon>unclassified sequences</taxon>
        <taxon>metagenomes</taxon>
        <taxon>ecological metagenomes</taxon>
    </lineage>
</organism>
<evidence type="ECO:0000256" key="9">
    <source>
        <dbReference type="ARBA" id="ARBA00023196"/>
    </source>
</evidence>
<protein>
    <recommendedName>
        <fullName evidence="15">AAA+ ATPase domain-containing protein</fullName>
    </recommendedName>
</protein>
<dbReference type="FunFam" id="1.20.150.20:FF:000001">
    <property type="entry name" value="ATP synthase subunit alpha"/>
    <property type="match status" value="1"/>
</dbReference>
<evidence type="ECO:0000256" key="3">
    <source>
        <dbReference type="ARBA" id="ARBA00022448"/>
    </source>
</evidence>
<feature type="domain" description="ATP synthase alpha subunit C-terminal" evidence="12">
    <location>
        <begin position="361"/>
        <end position="487"/>
    </location>
</feature>
<dbReference type="SUPFAM" id="SSF52540">
    <property type="entry name" value="P-loop containing nucleoside triphosphate hydrolases"/>
    <property type="match status" value="1"/>
</dbReference>
<dbReference type="InterPro" id="IPR027417">
    <property type="entry name" value="P-loop_NTPase"/>
</dbReference>
<evidence type="ECO:0008006" key="15">
    <source>
        <dbReference type="Google" id="ProtNLM"/>
    </source>
</evidence>
<keyword evidence="3" id="KW-0813">Transport</keyword>
<keyword evidence="5" id="KW-0067">ATP-binding</keyword>
<evidence type="ECO:0000259" key="13">
    <source>
        <dbReference type="Pfam" id="PF02874"/>
    </source>
</evidence>
<dbReference type="NCBIfam" id="TIGR00962">
    <property type="entry name" value="atpA"/>
    <property type="match status" value="1"/>
</dbReference>
<evidence type="ECO:0000259" key="11">
    <source>
        <dbReference type="Pfam" id="PF00006"/>
    </source>
</evidence>
<dbReference type="Pfam" id="PF02874">
    <property type="entry name" value="ATP-synt_ab_N"/>
    <property type="match status" value="1"/>
</dbReference>
<dbReference type="FunFam" id="3.40.50.300:FF:000002">
    <property type="entry name" value="ATP synthase subunit alpha"/>
    <property type="match status" value="1"/>
</dbReference>
<feature type="domain" description="ATPase F1/V1/A1 complex alpha/beta subunit nucleotide-binding" evidence="11">
    <location>
        <begin position="139"/>
        <end position="354"/>
    </location>
</feature>
<dbReference type="InterPro" id="IPR000194">
    <property type="entry name" value="ATPase_F1/V1/A1_a/bsu_nucl-bd"/>
</dbReference>
<evidence type="ECO:0000313" key="14">
    <source>
        <dbReference type="EMBL" id="SVA49257.1"/>
    </source>
</evidence>
<dbReference type="CDD" id="cd01132">
    <property type="entry name" value="F1-ATPase_alpha_CD"/>
    <property type="match status" value="1"/>
</dbReference>
<dbReference type="Gene3D" id="3.40.50.300">
    <property type="entry name" value="P-loop containing nucleotide triphosphate hydrolases"/>
    <property type="match status" value="1"/>
</dbReference>
<dbReference type="PANTHER" id="PTHR48082">
    <property type="entry name" value="ATP SYNTHASE SUBUNIT ALPHA, MITOCHONDRIAL"/>
    <property type="match status" value="1"/>
</dbReference>
<dbReference type="Gene3D" id="1.20.150.20">
    <property type="entry name" value="ATP synthase alpha/beta chain, C-terminal domain"/>
    <property type="match status" value="1"/>
</dbReference>
<dbReference type="CDD" id="cd18113">
    <property type="entry name" value="ATP-synt_F1_alpha_C"/>
    <property type="match status" value="1"/>
</dbReference>
<feature type="non-terminal residue" evidence="14">
    <location>
        <position position="1"/>
    </location>
</feature>
<name>A0A381WBD2_9ZZZZ</name>
<dbReference type="InterPro" id="IPR033732">
    <property type="entry name" value="ATP_synth_F1_a_nt-bd_dom"/>
</dbReference>
<keyword evidence="10" id="KW-0066">ATP synthesis</keyword>
<dbReference type="InterPro" id="IPR020003">
    <property type="entry name" value="ATPase_a/bsu_AS"/>
</dbReference>
<dbReference type="AlphaFoldDB" id="A0A381WBD2"/>
<dbReference type="InterPro" id="IPR004100">
    <property type="entry name" value="ATPase_F1/V1/A1_a/bsu_N"/>
</dbReference>
<keyword evidence="8" id="KW-0472">Membrane</keyword>
<dbReference type="GO" id="GO:0046933">
    <property type="term" value="F:proton-transporting ATP synthase activity, rotational mechanism"/>
    <property type="evidence" value="ECO:0007669"/>
    <property type="project" value="InterPro"/>
</dbReference>
<comment type="subcellular location">
    <subcellularLocation>
        <location evidence="1">Membrane</location>
    </subcellularLocation>
</comment>
<evidence type="ECO:0000256" key="5">
    <source>
        <dbReference type="ARBA" id="ARBA00022840"/>
    </source>
</evidence>
<dbReference type="PROSITE" id="PS00152">
    <property type="entry name" value="ATPASE_ALPHA_BETA"/>
    <property type="match status" value="1"/>
</dbReference>
<evidence type="ECO:0000256" key="1">
    <source>
        <dbReference type="ARBA" id="ARBA00004370"/>
    </source>
</evidence>
<evidence type="ECO:0000256" key="4">
    <source>
        <dbReference type="ARBA" id="ARBA00022741"/>
    </source>
</evidence>
<dbReference type="GO" id="GO:0043531">
    <property type="term" value="F:ADP binding"/>
    <property type="evidence" value="ECO:0007669"/>
    <property type="project" value="TreeGrafter"/>
</dbReference>
<comment type="similarity">
    <text evidence="2">Belongs to the ATPase alpha/beta chains family.</text>
</comment>
<dbReference type="Pfam" id="PF00306">
    <property type="entry name" value="ATP-synt_ab_C"/>
    <property type="match status" value="1"/>
</dbReference>
<dbReference type="InterPro" id="IPR038376">
    <property type="entry name" value="ATP_synth_asu_C_sf"/>
</dbReference>
<dbReference type="GO" id="GO:0005524">
    <property type="term" value="F:ATP binding"/>
    <property type="evidence" value="ECO:0007669"/>
    <property type="project" value="UniProtKB-KW"/>
</dbReference>
<dbReference type="HAMAP" id="MF_01346">
    <property type="entry name" value="ATP_synth_alpha_bact"/>
    <property type="match status" value="1"/>
</dbReference>
<dbReference type="InterPro" id="IPR036121">
    <property type="entry name" value="ATPase_F1/V1/A1_a/bsu_N_sf"/>
</dbReference>
<dbReference type="EMBL" id="UINC01011131">
    <property type="protein sequence ID" value="SVA49257.1"/>
    <property type="molecule type" value="Genomic_DNA"/>
</dbReference>